<dbReference type="RefSeq" id="WP_154616063.1">
    <property type="nucleotide sequence ID" value="NZ_CP053660.1"/>
</dbReference>
<feature type="signal peptide" evidence="1">
    <location>
        <begin position="1"/>
        <end position="35"/>
    </location>
</feature>
<proteinExistence type="predicted"/>
<dbReference type="EMBL" id="WLCI01000015">
    <property type="protein sequence ID" value="MTB96309.1"/>
    <property type="molecule type" value="Genomic_DNA"/>
</dbReference>
<evidence type="ECO:0000313" key="2">
    <source>
        <dbReference type="EMBL" id="MTB96309.1"/>
    </source>
</evidence>
<comment type="caution">
    <text evidence="2">The sequence shown here is derived from an EMBL/GenBank/DDBJ whole genome shotgun (WGS) entry which is preliminary data.</text>
</comment>
<evidence type="ECO:0008006" key="4">
    <source>
        <dbReference type="Google" id="ProtNLM"/>
    </source>
</evidence>
<name>A0A6I3JE07_9ACTN</name>
<evidence type="ECO:0000313" key="3">
    <source>
        <dbReference type="Proteomes" id="UP000433406"/>
    </source>
</evidence>
<reference evidence="2 3" key="1">
    <citation type="submission" date="2019-10" db="EMBL/GenBank/DDBJ databases">
        <title>Nocardioides novel species isolated from the excrement of Marmot.</title>
        <authorList>
            <person name="Zhang G."/>
        </authorList>
    </citation>
    <scope>NUCLEOTIDE SEQUENCE [LARGE SCALE GENOMIC DNA]</scope>
    <source>
        <strain evidence="3">zg-579</strain>
    </source>
</reference>
<feature type="chain" id="PRO_5038538077" description="Fibronectin type III domain-containing protein" evidence="1">
    <location>
        <begin position="36"/>
        <end position="406"/>
    </location>
</feature>
<accession>A0A6I3JE07</accession>
<keyword evidence="3" id="KW-1185">Reference proteome</keyword>
<gene>
    <name evidence="2" type="ORF">GGQ22_14625</name>
</gene>
<organism evidence="2 3">
    <name type="scientific">Nocardioides marmotae</name>
    <dbReference type="NCBI Taxonomy" id="2663857"/>
    <lineage>
        <taxon>Bacteria</taxon>
        <taxon>Bacillati</taxon>
        <taxon>Actinomycetota</taxon>
        <taxon>Actinomycetes</taxon>
        <taxon>Propionibacteriales</taxon>
        <taxon>Nocardioidaceae</taxon>
        <taxon>Nocardioides</taxon>
    </lineage>
</organism>
<protein>
    <recommendedName>
        <fullName evidence="4">Fibronectin type III domain-containing protein</fullName>
    </recommendedName>
</protein>
<dbReference type="Proteomes" id="UP000433406">
    <property type="component" value="Unassembled WGS sequence"/>
</dbReference>
<dbReference type="AlphaFoldDB" id="A0A6I3JE07"/>
<sequence length="406" mass="43172">MPTPRRLRALVALPAAALLASVVTVTGPAAAPAVAEPGCLSEAVTDQTLPGLLGRTCDDEAPPVVDAAVTDTPTPQTAQNWVSSKQLTFAFTGRHTDADLDPLGFECQFFASSTVPTTWTACGTYDAAAKVWKQSYADLAETEAQPYTFRVRAVDTGDAARDPRSFCGLGCQAAETDVDDVSAPATVAVRVDTVAPAGSVRVNGLVDEENPDWPMVTSRTLQVVLGASGSQERSPLGFSCTLNQAPVPCSPGTTDLRSLPPGDQRFEATARDAAGNVDPTPAVLTFSVPRNLTARKGSGWKTVRQGGYFGNDFLQTTKVGSVVSMPGKNVRELRLIAPRGPKLGKVQVKIGQSIWRTVNLKAPTYKRFHVYQIRNQFDPLVSGTIQVRAKKIGRGETVRIDAVLAH</sequence>
<keyword evidence="1" id="KW-0732">Signal</keyword>
<evidence type="ECO:0000256" key="1">
    <source>
        <dbReference type="SAM" id="SignalP"/>
    </source>
</evidence>